<comment type="caution">
    <text evidence="5">The sequence shown here is derived from an EMBL/GenBank/DDBJ whole genome shotgun (WGS) entry which is preliminary data.</text>
</comment>
<accession>A0A4R3YVY9</accession>
<dbReference type="Pfam" id="PF06761">
    <property type="entry name" value="IcmF-related"/>
    <property type="match status" value="1"/>
</dbReference>
<keyword evidence="1" id="KW-0812">Transmembrane</keyword>
<dbReference type="Pfam" id="PF14331">
    <property type="entry name" value="IcmF-related_N"/>
    <property type="match status" value="1"/>
</dbReference>
<evidence type="ECO:0000259" key="3">
    <source>
        <dbReference type="Pfam" id="PF06761"/>
    </source>
</evidence>
<feature type="domain" description="Type VI secretion system component TssM1 N-terminal" evidence="4">
    <location>
        <begin position="76"/>
        <end position="234"/>
    </location>
</feature>
<evidence type="ECO:0000259" key="4">
    <source>
        <dbReference type="Pfam" id="PF14331"/>
    </source>
</evidence>
<feature type="domain" description="Type VI secretion system IcmF C-terminal" evidence="2">
    <location>
        <begin position="815"/>
        <end position="920"/>
    </location>
</feature>
<protein>
    <submittedName>
        <fullName evidence="5">Type VI protein secretion system component VasK</fullName>
    </submittedName>
</protein>
<organism evidence="5 6">
    <name type="scientific">Luteibacter rhizovicinus</name>
    <dbReference type="NCBI Taxonomy" id="242606"/>
    <lineage>
        <taxon>Bacteria</taxon>
        <taxon>Pseudomonadati</taxon>
        <taxon>Pseudomonadota</taxon>
        <taxon>Gammaproteobacteria</taxon>
        <taxon>Lysobacterales</taxon>
        <taxon>Rhodanobacteraceae</taxon>
        <taxon>Luteibacter</taxon>
    </lineage>
</organism>
<dbReference type="EMBL" id="SMCS01000001">
    <property type="protein sequence ID" value="TCV97305.1"/>
    <property type="molecule type" value="Genomic_DNA"/>
</dbReference>
<dbReference type="Pfam" id="PF06744">
    <property type="entry name" value="IcmF_C"/>
    <property type="match status" value="1"/>
</dbReference>
<dbReference type="AlphaFoldDB" id="A0A4R3YVY9"/>
<evidence type="ECO:0000256" key="1">
    <source>
        <dbReference type="SAM" id="Phobius"/>
    </source>
</evidence>
<keyword evidence="1" id="KW-1133">Transmembrane helix</keyword>
<sequence>MKRHKDDDPRRRAMRENVKAWRRQCRERPGIVHLGDPAHIMFRNDIANDADTRIVRTGGHTVLIVAPHLSSPRDAKDAACWHALVDALRRGRRPRAVVFATHARSLRGGGTGERVAMAQRVRCAVGDLVAVMGGGVPLHIVVAGCDMLPGYVEWRSSGDADSMTALPIAWSNGGTRADLAIRLAHIVDNGRRPSIGRLHRMTDVASRARLYAFPRTWMAFASIVAAFAVDGFEGDDGYRFMRRETIHFTESPGRSGSDSLVRVLRVARDERRHRIGLWWRRIAISAAALTAVAVCMFGLSAYRDEQARLDRFTAVIQQVEGDGARSSHPDVIDTRYLDVLRDASIAMTGNESYVFASGHTAALIETIDATYRQTLRDTLLPRIVGRLDAVLRAPATSDPSLLFAALRSYLAMAGSGVPDAKDMESWLRPGLHRHVKHLLKGWGAADRIAPDTQLVRRTRDVLQRTPPVMRIYADLSQQVDRHRLPPVSVARMTNGAAAGWLSMRSNASINDTMPGRFTREGHRLLLARIDSVVATGVANDALVMGSNLSRDQTREDVLDLYGRDYIAAWEHLLRDVRVVAADSADDLARRLHALARDDSALFALMRAASVETTVDDEAGAISRQFAGLRHAMGSVNDAWSNALRTALIDAALEIDAGRQATRAGLAMPASDALTRLPHVLAQGPPVLSSLLDDVLPVARRAARRQAADALAKAWPASLRSFCTLVVAGRYPVDTTSTSESTLVDFERLFAPGGLLDTWFRQHLEAHVDTLAVPWTPRDDDDGTLIAPDDLAAFQHAEQIRRHYFADGTKRAGADFELRAVSMDTRISEFSLVADDGELHFFGEPIRPVTFHWPARRLGGRLMASLLLADGRRIERSIRGDWAWLRWLDEAESAPSAEPNERSLVFDFEGYEVVLALRTASADHPFGARDGERFHCPEFAATRS</sequence>
<feature type="domain" description="IcmF-related" evidence="3">
    <location>
        <begin position="361"/>
        <end position="613"/>
    </location>
</feature>
<evidence type="ECO:0000313" key="6">
    <source>
        <dbReference type="Proteomes" id="UP000295645"/>
    </source>
</evidence>
<dbReference type="InterPro" id="IPR010623">
    <property type="entry name" value="IcmF_C"/>
</dbReference>
<name>A0A4R3YVY9_9GAMM</name>
<reference evidence="5 6" key="1">
    <citation type="submission" date="2019-03" db="EMBL/GenBank/DDBJ databases">
        <title>Above-ground endophytic microbial communities from plants in different locations in the United States.</title>
        <authorList>
            <person name="Frank C."/>
        </authorList>
    </citation>
    <scope>NUCLEOTIDE SEQUENCE [LARGE SCALE GENOMIC DNA]</scope>
    <source>
        <strain evidence="5 6">LP_13_YM</strain>
    </source>
</reference>
<proteinExistence type="predicted"/>
<keyword evidence="6" id="KW-1185">Reference proteome</keyword>
<dbReference type="PANTHER" id="PTHR36153:SF1">
    <property type="entry name" value="TYPE VI SECRETION SYSTEM COMPONENT TSSM1"/>
    <property type="match status" value="1"/>
</dbReference>
<dbReference type="OrthoDB" id="9758229at2"/>
<dbReference type="InterPro" id="IPR053156">
    <property type="entry name" value="T6SS_TssM-like"/>
</dbReference>
<dbReference type="Proteomes" id="UP000295645">
    <property type="component" value="Unassembled WGS sequence"/>
</dbReference>
<dbReference type="InterPro" id="IPR025743">
    <property type="entry name" value="TssM1_N"/>
</dbReference>
<gene>
    <name evidence="5" type="ORF">EC912_101305</name>
</gene>
<evidence type="ECO:0000313" key="5">
    <source>
        <dbReference type="EMBL" id="TCV97305.1"/>
    </source>
</evidence>
<feature type="transmembrane region" description="Helical" evidence="1">
    <location>
        <begin position="278"/>
        <end position="302"/>
    </location>
</feature>
<dbReference type="RefSeq" id="WP_132141384.1">
    <property type="nucleotide sequence ID" value="NZ_SMCS01000001.1"/>
</dbReference>
<dbReference type="InterPro" id="IPR009612">
    <property type="entry name" value="IcmF-rel"/>
</dbReference>
<evidence type="ECO:0000259" key="2">
    <source>
        <dbReference type="Pfam" id="PF06744"/>
    </source>
</evidence>
<dbReference type="PANTHER" id="PTHR36153">
    <property type="entry name" value="INNER MEMBRANE PROTEIN-RELATED"/>
    <property type="match status" value="1"/>
</dbReference>
<keyword evidence="1" id="KW-0472">Membrane</keyword>